<proteinExistence type="inferred from homology"/>
<keyword evidence="7 14" id="KW-1133">Transmembrane helix</keyword>
<feature type="transmembrane region" description="Helical" evidence="14">
    <location>
        <begin position="76"/>
        <end position="101"/>
    </location>
</feature>
<evidence type="ECO:0000313" key="17">
    <source>
        <dbReference type="Proteomes" id="UP001497392"/>
    </source>
</evidence>
<keyword evidence="10" id="KW-0594">Phospholipid biosynthesis</keyword>
<keyword evidence="17" id="KW-1185">Reference proteome</keyword>
<evidence type="ECO:0000256" key="4">
    <source>
        <dbReference type="ARBA" id="ARBA00022516"/>
    </source>
</evidence>
<evidence type="ECO:0000259" key="15">
    <source>
        <dbReference type="SMART" id="SM00563"/>
    </source>
</evidence>
<dbReference type="Proteomes" id="UP001497392">
    <property type="component" value="Unassembled WGS sequence"/>
</dbReference>
<dbReference type="InterPro" id="IPR002123">
    <property type="entry name" value="Plipid/glycerol_acylTrfase"/>
</dbReference>
<evidence type="ECO:0000256" key="5">
    <source>
        <dbReference type="ARBA" id="ARBA00022679"/>
    </source>
</evidence>
<evidence type="ECO:0000256" key="2">
    <source>
        <dbReference type="ARBA" id="ARBA00005189"/>
    </source>
</evidence>
<reference evidence="16 17" key="1">
    <citation type="submission" date="2024-06" db="EMBL/GenBank/DDBJ databases">
        <authorList>
            <person name="Kraege A."/>
            <person name="Thomma B."/>
        </authorList>
    </citation>
    <scope>NUCLEOTIDE SEQUENCE [LARGE SCALE GENOMIC DNA]</scope>
</reference>
<organism evidence="16 17">
    <name type="scientific">Coccomyxa viridis</name>
    <dbReference type="NCBI Taxonomy" id="1274662"/>
    <lineage>
        <taxon>Eukaryota</taxon>
        <taxon>Viridiplantae</taxon>
        <taxon>Chlorophyta</taxon>
        <taxon>core chlorophytes</taxon>
        <taxon>Trebouxiophyceae</taxon>
        <taxon>Trebouxiophyceae incertae sedis</taxon>
        <taxon>Coccomyxaceae</taxon>
        <taxon>Coccomyxa</taxon>
    </lineage>
</organism>
<gene>
    <name evidence="16" type="primary">g3647</name>
    <name evidence="16" type="ORF">VP750_LOCUS3114</name>
</gene>
<comment type="pathway">
    <text evidence="2">Lipid metabolism.</text>
</comment>
<evidence type="ECO:0000256" key="12">
    <source>
        <dbReference type="ARBA" id="ARBA00023315"/>
    </source>
</evidence>
<keyword evidence="11" id="KW-1208">Phospholipid metabolism</keyword>
<keyword evidence="5" id="KW-0808">Transferase</keyword>
<evidence type="ECO:0000256" key="14">
    <source>
        <dbReference type="SAM" id="Phobius"/>
    </source>
</evidence>
<feature type="domain" description="Phospholipid/glycerol acyltransferase" evidence="15">
    <location>
        <begin position="155"/>
        <end position="273"/>
    </location>
</feature>
<dbReference type="EMBL" id="CAXHTA020000005">
    <property type="protein sequence ID" value="CAL5221455.1"/>
    <property type="molecule type" value="Genomic_DNA"/>
</dbReference>
<keyword evidence="8" id="KW-0443">Lipid metabolism</keyword>
<evidence type="ECO:0000256" key="10">
    <source>
        <dbReference type="ARBA" id="ARBA00023209"/>
    </source>
</evidence>
<protein>
    <submittedName>
        <fullName evidence="16">G3647 protein</fullName>
    </submittedName>
</protein>
<dbReference type="Pfam" id="PF01553">
    <property type="entry name" value="Acyltransferase"/>
    <property type="match status" value="1"/>
</dbReference>
<keyword evidence="12" id="KW-0012">Acyltransferase</keyword>
<evidence type="ECO:0000256" key="6">
    <source>
        <dbReference type="ARBA" id="ARBA00022692"/>
    </source>
</evidence>
<feature type="region of interest" description="Disordered" evidence="13">
    <location>
        <begin position="357"/>
        <end position="396"/>
    </location>
</feature>
<feature type="transmembrane region" description="Helical" evidence="14">
    <location>
        <begin position="6"/>
        <end position="28"/>
    </location>
</feature>
<comment type="caution">
    <text evidence="16">The sequence shown here is derived from an EMBL/GenBank/DDBJ whole genome shotgun (WGS) entry which is preliminary data.</text>
</comment>
<evidence type="ECO:0000256" key="8">
    <source>
        <dbReference type="ARBA" id="ARBA00023098"/>
    </source>
</evidence>
<keyword evidence="4" id="KW-0444">Lipid biosynthesis</keyword>
<accession>A0ABP1FNA4</accession>
<sequence>MNSLTAIKYVTEGLIVCIVLAFVLLLVLRPKPASKKALAQKGILSPEHELYAPYKREDQYGLLGAEPQLMLEYARLAVLGVTLVPLKFMGAFLSVLTVNLMCRVALLLPGRELQAHVIAGVGKILCRFCLLCNGFMDVKWIIDRPNELPKGVEPAVIVSNHVSYMDILVHMEHSFPSFVARGNTRDMPLLGLISKHLQCIYVDRDFKKGDVTGVSGQVKDRVEQAAAGKLESITRPLLLFPEGTTSNGKYMLPFKTGAFLAGAPVQPVILKYGPDRISPAWDSVTALWHVFLLLANPFHSVTARQLPIYYPSEEEKKDAKLYAANVRELLLREGGMKPSESTLADCRAYISMLQGKQPGPKSQAYKALHPAESNGVVPEGEHGTRKGVPSGVKKEA</sequence>
<dbReference type="PANTHER" id="PTHR23063:SF54">
    <property type="entry name" value="LYSOPHOSPHOLIPID ACYLTRANSFERASE LPEAT1"/>
    <property type="match status" value="1"/>
</dbReference>
<evidence type="ECO:0000313" key="16">
    <source>
        <dbReference type="EMBL" id="CAL5221455.1"/>
    </source>
</evidence>
<evidence type="ECO:0000256" key="3">
    <source>
        <dbReference type="ARBA" id="ARBA00008655"/>
    </source>
</evidence>
<dbReference type="SMART" id="SM00563">
    <property type="entry name" value="PlsC"/>
    <property type="match status" value="1"/>
</dbReference>
<evidence type="ECO:0000256" key="9">
    <source>
        <dbReference type="ARBA" id="ARBA00023136"/>
    </source>
</evidence>
<keyword evidence="9 14" id="KW-0472">Membrane</keyword>
<evidence type="ECO:0000256" key="1">
    <source>
        <dbReference type="ARBA" id="ARBA00004370"/>
    </source>
</evidence>
<evidence type="ECO:0000256" key="7">
    <source>
        <dbReference type="ARBA" id="ARBA00022989"/>
    </source>
</evidence>
<dbReference type="CDD" id="cd07991">
    <property type="entry name" value="LPLAT_LPCAT1-like"/>
    <property type="match status" value="1"/>
</dbReference>
<dbReference type="SUPFAM" id="SSF69593">
    <property type="entry name" value="Glycerol-3-phosphate (1)-acyltransferase"/>
    <property type="match status" value="1"/>
</dbReference>
<evidence type="ECO:0000256" key="13">
    <source>
        <dbReference type="SAM" id="MobiDB-lite"/>
    </source>
</evidence>
<dbReference type="InterPro" id="IPR045252">
    <property type="entry name" value="LPCAT1-like"/>
</dbReference>
<comment type="subcellular location">
    <subcellularLocation>
        <location evidence="1">Membrane</location>
    </subcellularLocation>
</comment>
<evidence type="ECO:0000256" key="11">
    <source>
        <dbReference type="ARBA" id="ARBA00023264"/>
    </source>
</evidence>
<name>A0ABP1FNA4_9CHLO</name>
<comment type="similarity">
    <text evidence="3">Belongs to the 1-acyl-sn-glycerol-3-phosphate acyltransferase family.</text>
</comment>
<keyword evidence="6 14" id="KW-0812">Transmembrane</keyword>
<dbReference type="PANTHER" id="PTHR23063">
    <property type="entry name" value="PHOSPHOLIPID ACYLTRANSFERASE"/>
    <property type="match status" value="1"/>
</dbReference>